<dbReference type="GO" id="GO:0045892">
    <property type="term" value="P:negative regulation of DNA-templated transcription"/>
    <property type="evidence" value="ECO:0007669"/>
    <property type="project" value="TreeGrafter"/>
</dbReference>
<evidence type="ECO:0000259" key="5">
    <source>
        <dbReference type="PROSITE" id="PS51078"/>
    </source>
</evidence>
<dbReference type="Gene3D" id="1.10.10.10">
    <property type="entry name" value="Winged helix-like DNA-binding domain superfamily/Winged helix DNA-binding domain"/>
    <property type="match status" value="1"/>
</dbReference>
<evidence type="ECO:0000313" key="7">
    <source>
        <dbReference type="Proteomes" id="UP000533724"/>
    </source>
</evidence>
<dbReference type="EMBL" id="JACIHI010000020">
    <property type="protein sequence ID" value="MBB4442887.1"/>
    <property type="molecule type" value="Genomic_DNA"/>
</dbReference>
<feature type="domain" description="HTH iclR-type" evidence="4">
    <location>
        <begin position="72"/>
        <end position="134"/>
    </location>
</feature>
<evidence type="ECO:0000256" key="2">
    <source>
        <dbReference type="ARBA" id="ARBA00023125"/>
    </source>
</evidence>
<protein>
    <submittedName>
        <fullName evidence="6">DNA-binding IclR family transcriptional regulator</fullName>
    </submittedName>
</protein>
<feature type="domain" description="IclR-ED" evidence="5">
    <location>
        <begin position="135"/>
        <end position="319"/>
    </location>
</feature>
<evidence type="ECO:0000256" key="3">
    <source>
        <dbReference type="ARBA" id="ARBA00023163"/>
    </source>
</evidence>
<dbReference type="AlphaFoldDB" id="A0A7W6UR87"/>
<dbReference type="PROSITE" id="PS51078">
    <property type="entry name" value="ICLR_ED"/>
    <property type="match status" value="1"/>
</dbReference>
<comment type="caution">
    <text evidence="6">The sequence shown here is derived from an EMBL/GenBank/DDBJ whole genome shotgun (WGS) entry which is preliminary data.</text>
</comment>
<dbReference type="SMART" id="SM00346">
    <property type="entry name" value="HTH_ICLR"/>
    <property type="match status" value="1"/>
</dbReference>
<dbReference type="InterPro" id="IPR029016">
    <property type="entry name" value="GAF-like_dom_sf"/>
</dbReference>
<dbReference type="Pfam" id="PF01614">
    <property type="entry name" value="IclR_C"/>
    <property type="match status" value="1"/>
</dbReference>
<dbReference type="PANTHER" id="PTHR30136">
    <property type="entry name" value="HELIX-TURN-HELIX TRANSCRIPTIONAL REGULATOR, ICLR FAMILY"/>
    <property type="match status" value="1"/>
</dbReference>
<proteinExistence type="predicted"/>
<dbReference type="InterPro" id="IPR005471">
    <property type="entry name" value="Tscrpt_reg_IclR_N"/>
</dbReference>
<dbReference type="Pfam" id="PF09339">
    <property type="entry name" value="HTH_IclR"/>
    <property type="match status" value="1"/>
</dbReference>
<dbReference type="Proteomes" id="UP000533724">
    <property type="component" value="Unassembled WGS sequence"/>
</dbReference>
<dbReference type="Gene3D" id="3.30.450.40">
    <property type="match status" value="1"/>
</dbReference>
<sequence>MSGIPSIAVPSCENHPVAHRLGGYPNGFTSSAKRVVSNVTLTPLSMLAQFSEVNIIILIWNSEFMIEPKHGSPVVEKTAHLLEAVADAKTGISLAALVDQLGVPRSTVYRILNSLAAHGLVARVNGGASYELGPKFVELARRISPGADRATVIEAAKPILTAAADRIFESFRLAAPEGNEMMTIFAASSPGDYSLFIKVGSRSRKHVGAAGKLALAYSDYGDIESYCSGGLESKTPYTITDPEALKEALVEIRRNGCAEDNQESNLGLRAFAAPVFDSEGRLVATISVPFIGEATPDRARAIKREVVESAAILTKAINGKQPLSK</sequence>
<dbReference type="GO" id="GO:0003677">
    <property type="term" value="F:DNA binding"/>
    <property type="evidence" value="ECO:0007669"/>
    <property type="project" value="UniProtKB-KW"/>
</dbReference>
<dbReference type="SUPFAM" id="SSF55781">
    <property type="entry name" value="GAF domain-like"/>
    <property type="match status" value="1"/>
</dbReference>
<evidence type="ECO:0000259" key="4">
    <source>
        <dbReference type="PROSITE" id="PS51077"/>
    </source>
</evidence>
<keyword evidence="3" id="KW-0804">Transcription</keyword>
<dbReference type="GO" id="GO:0003700">
    <property type="term" value="F:DNA-binding transcription factor activity"/>
    <property type="evidence" value="ECO:0007669"/>
    <property type="project" value="TreeGrafter"/>
</dbReference>
<dbReference type="InterPro" id="IPR036390">
    <property type="entry name" value="WH_DNA-bd_sf"/>
</dbReference>
<keyword evidence="1" id="KW-0805">Transcription regulation</keyword>
<evidence type="ECO:0000256" key="1">
    <source>
        <dbReference type="ARBA" id="ARBA00023015"/>
    </source>
</evidence>
<gene>
    <name evidence="6" type="ORF">GGE15_006187</name>
</gene>
<dbReference type="InterPro" id="IPR036388">
    <property type="entry name" value="WH-like_DNA-bd_sf"/>
</dbReference>
<dbReference type="InterPro" id="IPR050707">
    <property type="entry name" value="HTH_MetabolicPath_Reg"/>
</dbReference>
<accession>A0A7W6UR87</accession>
<organism evidence="6 7">
    <name type="scientific">Rhizobium esperanzae</name>
    <dbReference type="NCBI Taxonomy" id="1967781"/>
    <lineage>
        <taxon>Bacteria</taxon>
        <taxon>Pseudomonadati</taxon>
        <taxon>Pseudomonadota</taxon>
        <taxon>Alphaproteobacteria</taxon>
        <taxon>Hyphomicrobiales</taxon>
        <taxon>Rhizobiaceae</taxon>
        <taxon>Rhizobium/Agrobacterium group</taxon>
        <taxon>Rhizobium</taxon>
    </lineage>
</organism>
<dbReference type="PANTHER" id="PTHR30136:SF35">
    <property type="entry name" value="HTH-TYPE TRANSCRIPTIONAL REGULATOR RV1719"/>
    <property type="match status" value="1"/>
</dbReference>
<evidence type="ECO:0000313" key="6">
    <source>
        <dbReference type="EMBL" id="MBB4442887.1"/>
    </source>
</evidence>
<dbReference type="PROSITE" id="PS51077">
    <property type="entry name" value="HTH_ICLR"/>
    <property type="match status" value="1"/>
</dbReference>
<dbReference type="InterPro" id="IPR014757">
    <property type="entry name" value="Tscrpt_reg_IclR_C"/>
</dbReference>
<dbReference type="SUPFAM" id="SSF46785">
    <property type="entry name" value="Winged helix' DNA-binding domain"/>
    <property type="match status" value="1"/>
</dbReference>
<reference evidence="6 7" key="1">
    <citation type="submission" date="2020-08" db="EMBL/GenBank/DDBJ databases">
        <title>Genomic Encyclopedia of Type Strains, Phase IV (KMG-V): Genome sequencing to study the core and pangenomes of soil and plant-associated prokaryotes.</title>
        <authorList>
            <person name="Whitman W."/>
        </authorList>
    </citation>
    <scope>NUCLEOTIDE SEQUENCE [LARGE SCALE GENOMIC DNA]</scope>
    <source>
        <strain evidence="6 7">SEMIA 414</strain>
    </source>
</reference>
<keyword evidence="2 6" id="KW-0238">DNA-binding</keyword>
<name>A0A7W6UR87_9HYPH</name>